<evidence type="ECO:0000313" key="1">
    <source>
        <dbReference type="EMBL" id="OPJ67896.1"/>
    </source>
</evidence>
<protein>
    <submittedName>
        <fullName evidence="1">Uncharacterized protein</fullName>
    </submittedName>
</protein>
<evidence type="ECO:0000313" key="2">
    <source>
        <dbReference type="Proteomes" id="UP000190648"/>
    </source>
</evidence>
<name>A0A1V4J6W4_PATFA</name>
<dbReference type="EMBL" id="LSYS01008925">
    <property type="protein sequence ID" value="OPJ67896.1"/>
    <property type="molecule type" value="Genomic_DNA"/>
</dbReference>
<dbReference type="AlphaFoldDB" id="A0A1V4J6W4"/>
<reference evidence="1 2" key="1">
    <citation type="submission" date="2016-02" db="EMBL/GenBank/DDBJ databases">
        <title>Band-tailed pigeon sequencing and assembly.</title>
        <authorList>
            <person name="Soares A.E."/>
            <person name="Novak B.J."/>
            <person name="Rice E.S."/>
            <person name="O'Connell B."/>
            <person name="Chang D."/>
            <person name="Weber S."/>
            <person name="Shapiro B."/>
        </authorList>
    </citation>
    <scope>NUCLEOTIDE SEQUENCE [LARGE SCALE GENOMIC DNA]</scope>
    <source>
        <strain evidence="1">BTP2013</strain>
        <tissue evidence="1">Blood</tissue>
    </source>
</reference>
<proteinExistence type="predicted"/>
<gene>
    <name evidence="1" type="ORF">AV530_002096</name>
</gene>
<keyword evidence="2" id="KW-1185">Reference proteome</keyword>
<organism evidence="1 2">
    <name type="scientific">Patagioenas fasciata monilis</name>
    <dbReference type="NCBI Taxonomy" id="372326"/>
    <lineage>
        <taxon>Eukaryota</taxon>
        <taxon>Metazoa</taxon>
        <taxon>Chordata</taxon>
        <taxon>Craniata</taxon>
        <taxon>Vertebrata</taxon>
        <taxon>Euteleostomi</taxon>
        <taxon>Archelosauria</taxon>
        <taxon>Archosauria</taxon>
        <taxon>Dinosauria</taxon>
        <taxon>Saurischia</taxon>
        <taxon>Theropoda</taxon>
        <taxon>Coelurosauria</taxon>
        <taxon>Aves</taxon>
        <taxon>Neognathae</taxon>
        <taxon>Neoaves</taxon>
        <taxon>Columbimorphae</taxon>
        <taxon>Columbiformes</taxon>
        <taxon>Columbidae</taxon>
        <taxon>Patagioenas</taxon>
    </lineage>
</organism>
<accession>A0A1V4J6W4</accession>
<comment type="caution">
    <text evidence="1">The sequence shown here is derived from an EMBL/GenBank/DDBJ whole genome shotgun (WGS) entry which is preliminary data.</text>
</comment>
<sequence>MVLLLQLWHFATALLVNPYPKWTDRPENNLTVVCINVKTSSDTSGTAGDPEEDLGFSAWWPCRFCPLQAAER</sequence>
<dbReference type="Proteomes" id="UP000190648">
    <property type="component" value="Unassembled WGS sequence"/>
</dbReference>